<evidence type="ECO:0000256" key="5">
    <source>
        <dbReference type="ARBA" id="ARBA00023204"/>
    </source>
</evidence>
<dbReference type="GO" id="GO:0006302">
    <property type="term" value="P:double-strand break repair"/>
    <property type="evidence" value="ECO:0007669"/>
    <property type="project" value="TreeGrafter"/>
</dbReference>
<organism evidence="9 10">
    <name type="scientific">Formimonas warabiya</name>
    <dbReference type="NCBI Taxonomy" id="1761012"/>
    <lineage>
        <taxon>Bacteria</taxon>
        <taxon>Bacillati</taxon>
        <taxon>Bacillota</taxon>
        <taxon>Clostridia</taxon>
        <taxon>Eubacteriales</taxon>
        <taxon>Peptococcaceae</taxon>
        <taxon>Candidatus Formimonas</taxon>
    </lineage>
</organism>
<sequence length="252" mass="28476">MTKLYSVDALVVRTRDFGEADKILTLYTKEQGKVQAIAKGVRKPTSRLRGGVQMFSHSRMLLYRGRSLDTVSQAETVEAFGGLQDDLLRLIYASYLAELLDGAVPDREPNEKLFLLTLLCLGLLLGDDPELICRLYEIRLLYLLGYQPYLTECMLCHRSLGGGSFFLDPEAGGILCQNCVGDRGAKSAISPGTVLTMQKMLSMDPRQIFRLKISPMMRNELEKAFEHYLEYHLDKTLKAKRVLKTLETWGRS</sequence>
<comment type="similarity">
    <text evidence="1 7">Belongs to the RecO family.</text>
</comment>
<evidence type="ECO:0000256" key="4">
    <source>
        <dbReference type="ARBA" id="ARBA00023172"/>
    </source>
</evidence>
<dbReference type="Gene3D" id="2.40.50.140">
    <property type="entry name" value="Nucleic acid-binding proteins"/>
    <property type="match status" value="1"/>
</dbReference>
<evidence type="ECO:0000256" key="6">
    <source>
        <dbReference type="ARBA" id="ARBA00033409"/>
    </source>
</evidence>
<dbReference type="RefSeq" id="WP_214658843.1">
    <property type="nucleotide sequence ID" value="NZ_CP017634.1"/>
</dbReference>
<dbReference type="EMBL" id="CP017634">
    <property type="protein sequence ID" value="ATW27323.1"/>
    <property type="molecule type" value="Genomic_DNA"/>
</dbReference>
<dbReference type="GO" id="GO:0043590">
    <property type="term" value="C:bacterial nucleoid"/>
    <property type="evidence" value="ECO:0007669"/>
    <property type="project" value="TreeGrafter"/>
</dbReference>
<dbReference type="PANTHER" id="PTHR33991">
    <property type="entry name" value="DNA REPAIR PROTEIN RECO"/>
    <property type="match status" value="1"/>
</dbReference>
<dbReference type="InterPro" id="IPR012340">
    <property type="entry name" value="NA-bd_OB-fold"/>
</dbReference>
<name>A0A3G1KXS3_FORW1</name>
<dbReference type="AlphaFoldDB" id="A0A3G1KXS3"/>
<reference evidence="9 10" key="1">
    <citation type="submission" date="2016-10" db="EMBL/GenBank/DDBJ databases">
        <title>Complete Genome Sequence of Peptococcaceae strain DCMF.</title>
        <authorList>
            <person name="Edwards R.J."/>
            <person name="Holland S.I."/>
            <person name="Deshpande N.P."/>
            <person name="Wong Y.K."/>
            <person name="Ertan H."/>
            <person name="Manefield M."/>
            <person name="Russell T.L."/>
            <person name="Lee M.J."/>
        </authorList>
    </citation>
    <scope>NUCLEOTIDE SEQUENCE [LARGE SCALE GENOMIC DNA]</scope>
    <source>
        <strain evidence="9 10">DCMF</strain>
    </source>
</reference>
<gene>
    <name evidence="7" type="primary">recO</name>
    <name evidence="9" type="ORF">DCMF_23515</name>
</gene>
<dbReference type="SUPFAM" id="SSF57863">
    <property type="entry name" value="ArfGap/RecO-like zinc finger"/>
    <property type="match status" value="1"/>
</dbReference>
<dbReference type="InterPro" id="IPR042242">
    <property type="entry name" value="RecO_C"/>
</dbReference>
<evidence type="ECO:0000313" key="9">
    <source>
        <dbReference type="EMBL" id="ATW27323.1"/>
    </source>
</evidence>
<evidence type="ECO:0000256" key="2">
    <source>
        <dbReference type="ARBA" id="ARBA00021310"/>
    </source>
</evidence>
<dbReference type="InterPro" id="IPR003717">
    <property type="entry name" value="RecO"/>
</dbReference>
<keyword evidence="3 7" id="KW-0227">DNA damage</keyword>
<dbReference type="Proteomes" id="UP000323521">
    <property type="component" value="Chromosome"/>
</dbReference>
<evidence type="ECO:0000256" key="7">
    <source>
        <dbReference type="HAMAP-Rule" id="MF_00201"/>
    </source>
</evidence>
<dbReference type="PANTHER" id="PTHR33991:SF1">
    <property type="entry name" value="DNA REPAIR PROTEIN RECO"/>
    <property type="match status" value="1"/>
</dbReference>
<evidence type="ECO:0000256" key="1">
    <source>
        <dbReference type="ARBA" id="ARBA00007452"/>
    </source>
</evidence>
<evidence type="ECO:0000313" key="10">
    <source>
        <dbReference type="Proteomes" id="UP000323521"/>
    </source>
</evidence>
<dbReference type="InterPro" id="IPR022572">
    <property type="entry name" value="DNA_rep/recomb_RecO_N"/>
</dbReference>
<proteinExistence type="inferred from homology"/>
<keyword evidence="10" id="KW-1185">Reference proteome</keyword>
<dbReference type="HAMAP" id="MF_00201">
    <property type="entry name" value="RecO"/>
    <property type="match status" value="1"/>
</dbReference>
<comment type="function">
    <text evidence="7">Involved in DNA repair and RecF pathway recombination.</text>
</comment>
<evidence type="ECO:0000259" key="8">
    <source>
        <dbReference type="Pfam" id="PF11967"/>
    </source>
</evidence>
<keyword evidence="4 7" id="KW-0233">DNA recombination</keyword>
<protein>
    <recommendedName>
        <fullName evidence="2 7">DNA repair protein RecO</fullName>
    </recommendedName>
    <alternativeName>
        <fullName evidence="6 7">Recombination protein O</fullName>
    </alternativeName>
</protein>
<dbReference type="InterPro" id="IPR037278">
    <property type="entry name" value="ARFGAP/RecO"/>
</dbReference>
<dbReference type="SUPFAM" id="SSF50249">
    <property type="entry name" value="Nucleic acid-binding proteins"/>
    <property type="match status" value="1"/>
</dbReference>
<dbReference type="Pfam" id="PF11967">
    <property type="entry name" value="RecO_N"/>
    <property type="match status" value="1"/>
</dbReference>
<accession>A0A3G1KXS3</accession>
<dbReference type="Gene3D" id="1.20.1440.120">
    <property type="entry name" value="Recombination protein O, C-terminal domain"/>
    <property type="match status" value="1"/>
</dbReference>
<evidence type="ECO:0000256" key="3">
    <source>
        <dbReference type="ARBA" id="ARBA00022763"/>
    </source>
</evidence>
<dbReference type="NCBIfam" id="TIGR00613">
    <property type="entry name" value="reco"/>
    <property type="match status" value="1"/>
</dbReference>
<dbReference type="KEGG" id="fwa:DCMF_23515"/>
<feature type="domain" description="DNA replication/recombination mediator RecO N-terminal" evidence="8">
    <location>
        <begin position="4"/>
        <end position="80"/>
    </location>
</feature>
<keyword evidence="5 7" id="KW-0234">DNA repair</keyword>
<dbReference type="Pfam" id="PF02565">
    <property type="entry name" value="RecO_C"/>
    <property type="match status" value="1"/>
</dbReference>
<dbReference type="GO" id="GO:0006310">
    <property type="term" value="P:DNA recombination"/>
    <property type="evidence" value="ECO:0007669"/>
    <property type="project" value="UniProtKB-UniRule"/>
</dbReference>